<dbReference type="AlphaFoldDB" id="A0A8J6MVS4"/>
<dbReference type="Proteomes" id="UP000650524">
    <property type="component" value="Unassembled WGS sequence"/>
</dbReference>
<reference evidence="1 2" key="1">
    <citation type="submission" date="2020-08" db="EMBL/GenBank/DDBJ databases">
        <title>Bridging the membrane lipid divide: bacteria of the FCB group superphylum have the potential to synthesize archaeal ether lipids.</title>
        <authorList>
            <person name="Villanueva L."/>
            <person name="Von Meijenfeldt F.A.B."/>
            <person name="Westbye A.B."/>
            <person name="Yadav S."/>
            <person name="Hopmans E.C."/>
            <person name="Dutilh B.E."/>
            <person name="Sinninghe Damste J.S."/>
        </authorList>
    </citation>
    <scope>NUCLEOTIDE SEQUENCE [LARGE SCALE GENOMIC DNA]</scope>
    <source>
        <strain evidence="1">NIOZ-UU27</strain>
    </source>
</reference>
<organism evidence="1 2">
    <name type="scientific">Candidatus Desulfacyla euxinica</name>
    <dbReference type="NCBI Taxonomy" id="2841693"/>
    <lineage>
        <taxon>Bacteria</taxon>
        <taxon>Deltaproteobacteria</taxon>
        <taxon>Candidatus Desulfacyla</taxon>
    </lineage>
</organism>
<proteinExistence type="predicted"/>
<dbReference type="EMBL" id="JACNJD010000124">
    <property type="protein sequence ID" value="MBC8176282.1"/>
    <property type="molecule type" value="Genomic_DNA"/>
</dbReference>
<dbReference type="Gene3D" id="3.10.129.10">
    <property type="entry name" value="Hotdog Thioesterase"/>
    <property type="match status" value="1"/>
</dbReference>
<evidence type="ECO:0000313" key="1">
    <source>
        <dbReference type="EMBL" id="MBC8176282.1"/>
    </source>
</evidence>
<accession>A0A8J6MVS4</accession>
<name>A0A8J6MVS4_9DELT</name>
<dbReference type="SUPFAM" id="SSF54637">
    <property type="entry name" value="Thioesterase/thiol ester dehydrase-isomerase"/>
    <property type="match status" value="1"/>
</dbReference>
<comment type="caution">
    <text evidence="1">The sequence shown here is derived from an EMBL/GenBank/DDBJ whole genome shotgun (WGS) entry which is preliminary data.</text>
</comment>
<gene>
    <name evidence="1" type="ORF">H8E19_02670</name>
</gene>
<evidence type="ECO:0000313" key="2">
    <source>
        <dbReference type="Proteomes" id="UP000650524"/>
    </source>
</evidence>
<sequence length="142" mass="15685">MVTVDIEELLPHRNGMKLIDSIIEVDKEGAVSKATVTEKWPLIEGGSINPIVLIELVAQTAGICIGWEEHKKKGGNIKGKGWLAGVKEARFYCESIPLDSQIMTEVRRVFDFENYHEILGMIRVDGELVGKVSVQIVKSVPG</sequence>
<dbReference type="InterPro" id="IPR029069">
    <property type="entry name" value="HotDog_dom_sf"/>
</dbReference>
<dbReference type="Pfam" id="PF22817">
    <property type="entry name" value="ApeP-like"/>
    <property type="match status" value="1"/>
</dbReference>
<protein>
    <submittedName>
        <fullName evidence="1">Uncharacterized protein</fullName>
    </submittedName>
</protein>
<dbReference type="InterPro" id="IPR016776">
    <property type="entry name" value="ApeP-like_dehydratase"/>
</dbReference>